<feature type="non-terminal residue" evidence="1">
    <location>
        <position position="1"/>
    </location>
</feature>
<proteinExistence type="predicted"/>
<organism evidence="1">
    <name type="scientific">Spongospora subterranea</name>
    <dbReference type="NCBI Taxonomy" id="70186"/>
    <lineage>
        <taxon>Eukaryota</taxon>
        <taxon>Sar</taxon>
        <taxon>Rhizaria</taxon>
        <taxon>Endomyxa</taxon>
        <taxon>Phytomyxea</taxon>
        <taxon>Plasmodiophorida</taxon>
        <taxon>Plasmodiophoridae</taxon>
        <taxon>Spongospora</taxon>
    </lineage>
</organism>
<protein>
    <submittedName>
        <fullName evidence="1">Uncharacterized protein</fullName>
    </submittedName>
</protein>
<accession>A0A0H5QEJ9</accession>
<reference evidence="1" key="1">
    <citation type="submission" date="2015-04" db="EMBL/GenBank/DDBJ databases">
        <title>The genome sequence of the plant pathogenic Rhizarian Plasmodiophora brassicae reveals insights in its biotrophic life cycle and the origin of chitin synthesis.</title>
        <authorList>
            <person name="Schwelm A."/>
            <person name="Fogelqvist J."/>
            <person name="Knaust A."/>
            <person name="Julke S."/>
            <person name="Lilja T."/>
            <person name="Dhandapani V."/>
            <person name="Bonilla-Rosso G."/>
            <person name="Karlsson M."/>
            <person name="Shevchenko A."/>
            <person name="Choi S.R."/>
            <person name="Kim H.G."/>
            <person name="Park J.Y."/>
            <person name="Lim Y.P."/>
            <person name="Ludwig-Muller J."/>
            <person name="Dixelius C."/>
        </authorList>
    </citation>
    <scope>NUCLEOTIDE SEQUENCE</scope>
    <source>
        <tissue evidence="1">Potato root galls</tissue>
    </source>
</reference>
<dbReference type="AlphaFoldDB" id="A0A0H5QEJ9"/>
<name>A0A0H5QEJ9_9EUKA</name>
<sequence>THDGTGYFMALYKTSQQTPSLPCRTTRDERSDTNLEICIYGIASVYGGQWYSLIWMDRTKTKRIERKLAWMFSRSRHVREENFRLVQAISIAHLIFFDAHFVHGRNTTNYRLINRQQFRQSSFWPSCSAGPIHIREQSKSSRL</sequence>
<evidence type="ECO:0000313" key="1">
    <source>
        <dbReference type="EMBL" id="CRZ00458.1"/>
    </source>
</evidence>
<dbReference type="EMBL" id="HACM01000016">
    <property type="protein sequence ID" value="CRZ00458.1"/>
    <property type="molecule type" value="Transcribed_RNA"/>
</dbReference>